<dbReference type="InterPro" id="IPR036291">
    <property type="entry name" value="NAD(P)-bd_dom_sf"/>
</dbReference>
<proteinExistence type="inferred from homology"/>
<dbReference type="PANTHER" id="PTHR43943:SF2">
    <property type="entry name" value="DEHYDROGENASE_REDUCTASE 4"/>
    <property type="match status" value="1"/>
</dbReference>
<dbReference type="OrthoDB" id="24596at2157"/>
<protein>
    <submittedName>
        <fullName evidence="2">Glucose 1-dehydrogenase</fullName>
        <ecNumber evidence="2">1.1.1.47</ecNumber>
    </submittedName>
</protein>
<dbReference type="CDD" id="cd05233">
    <property type="entry name" value="SDR_c"/>
    <property type="match status" value="1"/>
</dbReference>
<dbReference type="PRINTS" id="PR00080">
    <property type="entry name" value="SDRFAMILY"/>
</dbReference>
<sequence length="268" mass="28531">MVGHTEYDYSGESAIVTGSTKGIGRGIAAGLAEADANVVVNARDEAEVEAVAEELGEAGAGEVVGVAADVGDPKSVERLVERAIDTFGEIDLLVNNAAVWPDEPSLVDAPLGDWDATMDVNVRAQYYASKLVAAHMIERGIEGSIVNHTSQAGDRRTGPFGFYGISKTSINGLTWRMAQELAEHGIRMNAISTDVTETAQTRHEAEMEAKEHPEKTAEEILRERGEKRPIGRLGQPSDLADAVLFLASDRASYVVGDILRVSGGGNLE</sequence>
<dbReference type="EMBL" id="JAHQXF010000003">
    <property type="protein sequence ID" value="MBV0926102.1"/>
    <property type="molecule type" value="Genomic_DNA"/>
</dbReference>
<dbReference type="GO" id="GO:0047936">
    <property type="term" value="F:glucose 1-dehydrogenase [NAD(P)+] activity"/>
    <property type="evidence" value="ECO:0007669"/>
    <property type="project" value="UniProtKB-EC"/>
</dbReference>
<dbReference type="Proteomes" id="UP000766550">
    <property type="component" value="Unassembled WGS sequence"/>
</dbReference>
<dbReference type="EC" id="1.1.1.47" evidence="2"/>
<evidence type="ECO:0000313" key="3">
    <source>
        <dbReference type="Proteomes" id="UP000766550"/>
    </source>
</evidence>
<accession>A0A8J7Y895</accession>
<name>A0A8J7Y895_9EURY</name>
<dbReference type="FunFam" id="3.40.50.720:FF:000084">
    <property type="entry name" value="Short-chain dehydrogenase reductase"/>
    <property type="match status" value="1"/>
</dbReference>
<dbReference type="PANTHER" id="PTHR43943">
    <property type="entry name" value="DEHYDROGENASE/REDUCTASE (SDR FAMILY) MEMBER 4"/>
    <property type="match status" value="1"/>
</dbReference>
<dbReference type="PRINTS" id="PR00081">
    <property type="entry name" value="GDHRDH"/>
</dbReference>
<evidence type="ECO:0000313" key="2">
    <source>
        <dbReference type="EMBL" id="MBV0926102.1"/>
    </source>
</evidence>
<dbReference type="Pfam" id="PF13561">
    <property type="entry name" value="adh_short_C2"/>
    <property type="match status" value="1"/>
</dbReference>
<gene>
    <name evidence="2" type="ORF">KTS45_18000</name>
</gene>
<keyword evidence="2" id="KW-0560">Oxidoreductase</keyword>
<dbReference type="InterPro" id="IPR002347">
    <property type="entry name" value="SDR_fam"/>
</dbReference>
<reference evidence="2 3" key="1">
    <citation type="submission" date="2021-06" db="EMBL/GenBank/DDBJ databases">
        <title>New haloarchaea isolates fom saline soil.</title>
        <authorList>
            <person name="Duran-Viseras A."/>
            <person name="Sanchez-Porro C.S."/>
            <person name="Ventosa A."/>
        </authorList>
    </citation>
    <scope>NUCLEOTIDE SEQUENCE [LARGE SCALE GENOMIC DNA]</scope>
    <source>
        <strain evidence="2 3">JCM 183640</strain>
    </source>
</reference>
<keyword evidence="3" id="KW-1185">Reference proteome</keyword>
<comment type="caution">
    <text evidence="2">The sequence shown here is derived from an EMBL/GenBank/DDBJ whole genome shotgun (WGS) entry which is preliminary data.</text>
</comment>
<organism evidence="2 3">
    <name type="scientific">Haloarcula limicola</name>
    <dbReference type="NCBI Taxonomy" id="1429915"/>
    <lineage>
        <taxon>Archaea</taxon>
        <taxon>Methanobacteriati</taxon>
        <taxon>Methanobacteriota</taxon>
        <taxon>Stenosarchaea group</taxon>
        <taxon>Halobacteria</taxon>
        <taxon>Halobacteriales</taxon>
        <taxon>Haloarculaceae</taxon>
        <taxon>Haloarcula</taxon>
    </lineage>
</organism>
<dbReference type="SUPFAM" id="SSF51735">
    <property type="entry name" value="NAD(P)-binding Rossmann-fold domains"/>
    <property type="match status" value="1"/>
</dbReference>
<dbReference type="NCBIfam" id="NF005559">
    <property type="entry name" value="PRK07231.1"/>
    <property type="match status" value="1"/>
</dbReference>
<comment type="similarity">
    <text evidence="1">Belongs to the short-chain dehydrogenases/reductases (SDR) family.</text>
</comment>
<dbReference type="AlphaFoldDB" id="A0A8J7Y895"/>
<dbReference type="RefSeq" id="WP_162318698.1">
    <property type="nucleotide sequence ID" value="NZ_JAHQXF010000003.1"/>
</dbReference>
<evidence type="ECO:0000256" key="1">
    <source>
        <dbReference type="ARBA" id="ARBA00006484"/>
    </source>
</evidence>
<dbReference type="Gene3D" id="3.40.50.720">
    <property type="entry name" value="NAD(P)-binding Rossmann-like Domain"/>
    <property type="match status" value="1"/>
</dbReference>